<evidence type="ECO:0000256" key="6">
    <source>
        <dbReference type="RuleBase" id="RU004466"/>
    </source>
</evidence>
<evidence type="ECO:0000313" key="7">
    <source>
        <dbReference type="EMBL" id="GAA0624653.1"/>
    </source>
</evidence>
<protein>
    <submittedName>
        <fullName evidence="7">Polyprenyl synthetase family protein</fullName>
    </submittedName>
</protein>
<keyword evidence="5" id="KW-0460">Magnesium</keyword>
<gene>
    <name evidence="7" type="ORF">GCM10009547_29780</name>
</gene>
<reference evidence="8" key="1">
    <citation type="journal article" date="2019" name="Int. J. Syst. Evol. Microbiol.">
        <title>The Global Catalogue of Microorganisms (GCM) 10K type strain sequencing project: providing services to taxonomists for standard genome sequencing and annotation.</title>
        <authorList>
            <consortium name="The Broad Institute Genomics Platform"/>
            <consortium name="The Broad Institute Genome Sequencing Center for Infectious Disease"/>
            <person name="Wu L."/>
            <person name="Ma J."/>
        </authorList>
    </citation>
    <scope>NUCLEOTIDE SEQUENCE [LARGE SCALE GENOMIC DNA]</scope>
    <source>
        <strain evidence="8">JCM 10671</strain>
    </source>
</reference>
<dbReference type="PANTHER" id="PTHR12001:SF85">
    <property type="entry name" value="SHORT CHAIN ISOPRENYL DIPHOSPHATE SYNTHASE"/>
    <property type="match status" value="1"/>
</dbReference>
<dbReference type="PANTHER" id="PTHR12001">
    <property type="entry name" value="GERANYLGERANYL PYROPHOSPHATE SYNTHASE"/>
    <property type="match status" value="1"/>
</dbReference>
<dbReference type="SFLD" id="SFLDS00005">
    <property type="entry name" value="Isoprenoid_Synthase_Type_I"/>
    <property type="match status" value="1"/>
</dbReference>
<dbReference type="PROSITE" id="PS00723">
    <property type="entry name" value="POLYPRENYL_SYNTHASE_1"/>
    <property type="match status" value="1"/>
</dbReference>
<dbReference type="SFLD" id="SFLDG01017">
    <property type="entry name" value="Polyprenyl_Transferase_Like"/>
    <property type="match status" value="1"/>
</dbReference>
<dbReference type="Gene3D" id="1.10.600.10">
    <property type="entry name" value="Farnesyl Diphosphate Synthase"/>
    <property type="match status" value="1"/>
</dbReference>
<keyword evidence="3 6" id="KW-0808">Transferase</keyword>
<comment type="similarity">
    <text evidence="2 6">Belongs to the FPP/GGPP synthase family.</text>
</comment>
<dbReference type="RefSeq" id="WP_344606082.1">
    <property type="nucleotide sequence ID" value="NZ_BAAAHE010000024.1"/>
</dbReference>
<comment type="caution">
    <text evidence="7">The sequence shown here is derived from an EMBL/GenBank/DDBJ whole genome shotgun (WGS) entry which is preliminary data.</text>
</comment>
<evidence type="ECO:0000313" key="8">
    <source>
        <dbReference type="Proteomes" id="UP001500957"/>
    </source>
</evidence>
<dbReference type="InterPro" id="IPR008949">
    <property type="entry name" value="Isoprenoid_synthase_dom_sf"/>
</dbReference>
<organism evidence="7 8">
    <name type="scientific">Sporichthya brevicatena</name>
    <dbReference type="NCBI Taxonomy" id="171442"/>
    <lineage>
        <taxon>Bacteria</taxon>
        <taxon>Bacillati</taxon>
        <taxon>Actinomycetota</taxon>
        <taxon>Actinomycetes</taxon>
        <taxon>Sporichthyales</taxon>
        <taxon>Sporichthyaceae</taxon>
        <taxon>Sporichthya</taxon>
    </lineage>
</organism>
<dbReference type="EMBL" id="BAAAHE010000024">
    <property type="protein sequence ID" value="GAA0624653.1"/>
    <property type="molecule type" value="Genomic_DNA"/>
</dbReference>
<sequence length="362" mass="38098">MTAVDPADLRERVSARLSAHLEQRAGLVTALGPELEAPVAVLRELTTGGKLLRPAFCYWGHRAAGAPDGDGIVAAAAALELLHVSALVHDDVMDGSDRRRGRPSAHRQFEQLHRTAGWAGAPEGFGYGAAILLGDLVLAWSDELLRGCGLPADRVAAGIAVFEAMRTEVIAGQYLDLVAQSAGDDPTGSADGAALSRALRVLRYKTAKYSVERPLQLGATLAGAEPALVEAFSAFGIPLGEAFQLRDDLLGVFGDPERTGKPAGDDLREGKRTVLVATAMSAADDADRTTLRTLLGDPELDAAGVEQLRGVLVRSGAVDEVEKMIERLTTQAVDALAEAPIVDPTARQVLADLVVAATQRHE</sequence>
<name>A0ABP3S342_9ACTN</name>
<dbReference type="SUPFAM" id="SSF48576">
    <property type="entry name" value="Terpenoid synthases"/>
    <property type="match status" value="1"/>
</dbReference>
<accession>A0ABP3S342</accession>
<evidence type="ECO:0000256" key="3">
    <source>
        <dbReference type="ARBA" id="ARBA00022679"/>
    </source>
</evidence>
<comment type="cofactor">
    <cofactor evidence="1">
        <name>Mg(2+)</name>
        <dbReference type="ChEBI" id="CHEBI:18420"/>
    </cofactor>
</comment>
<evidence type="ECO:0000256" key="2">
    <source>
        <dbReference type="ARBA" id="ARBA00006706"/>
    </source>
</evidence>
<evidence type="ECO:0000256" key="4">
    <source>
        <dbReference type="ARBA" id="ARBA00022723"/>
    </source>
</evidence>
<evidence type="ECO:0000256" key="5">
    <source>
        <dbReference type="ARBA" id="ARBA00022842"/>
    </source>
</evidence>
<dbReference type="Proteomes" id="UP001500957">
    <property type="component" value="Unassembled WGS sequence"/>
</dbReference>
<dbReference type="InterPro" id="IPR000092">
    <property type="entry name" value="Polyprenyl_synt"/>
</dbReference>
<dbReference type="Pfam" id="PF00348">
    <property type="entry name" value="polyprenyl_synt"/>
    <property type="match status" value="1"/>
</dbReference>
<dbReference type="PROSITE" id="PS00444">
    <property type="entry name" value="POLYPRENYL_SYNTHASE_2"/>
    <property type="match status" value="1"/>
</dbReference>
<evidence type="ECO:0000256" key="1">
    <source>
        <dbReference type="ARBA" id="ARBA00001946"/>
    </source>
</evidence>
<dbReference type="CDD" id="cd00685">
    <property type="entry name" value="Trans_IPPS_HT"/>
    <property type="match status" value="1"/>
</dbReference>
<dbReference type="InterPro" id="IPR033749">
    <property type="entry name" value="Polyprenyl_synt_CS"/>
</dbReference>
<proteinExistence type="inferred from homology"/>
<keyword evidence="8" id="KW-1185">Reference proteome</keyword>
<keyword evidence="4" id="KW-0479">Metal-binding</keyword>